<dbReference type="EMBL" id="VDEP01000474">
    <property type="protein sequence ID" value="KAA1073994.1"/>
    <property type="molecule type" value="Genomic_DNA"/>
</dbReference>
<comment type="caution">
    <text evidence="1">The sequence shown here is derived from an EMBL/GenBank/DDBJ whole genome shotgun (WGS) entry which is preliminary data.</text>
</comment>
<keyword evidence="3" id="KW-1185">Reference proteome</keyword>
<evidence type="ECO:0000313" key="4">
    <source>
        <dbReference type="Proteomes" id="UP000325313"/>
    </source>
</evidence>
<evidence type="ECO:0000313" key="2">
    <source>
        <dbReference type="EMBL" id="KAA1116278.1"/>
    </source>
</evidence>
<sequence>MKWRQAAPWSSQDFKSASTSEIWFWYLPPEPHDVAIDDHLGHSKGHRCALMGRIPNNPQAATVCLHVQSSAEPVTDSLLQSALVKMSCHASSEATSRCQVIMHTAAENWRGIGRPPVDKAGSNW</sequence>
<reference evidence="3 4" key="1">
    <citation type="submission" date="2019-05" db="EMBL/GenBank/DDBJ databases">
        <title>Emergence of the Ug99 lineage of the wheat stem rust pathogen through somatic hybridization.</title>
        <authorList>
            <person name="Li F."/>
            <person name="Upadhyaya N.M."/>
            <person name="Sperschneider J."/>
            <person name="Matny O."/>
            <person name="Nguyen-Phuc H."/>
            <person name="Mago R."/>
            <person name="Raley C."/>
            <person name="Miller M.E."/>
            <person name="Silverstein K.A.T."/>
            <person name="Henningsen E."/>
            <person name="Hirsch C.D."/>
            <person name="Visser B."/>
            <person name="Pretorius Z.A."/>
            <person name="Steffenson B.J."/>
            <person name="Schwessinger B."/>
            <person name="Dodds P.N."/>
            <person name="Figueroa M."/>
        </authorList>
    </citation>
    <scope>NUCLEOTIDE SEQUENCE [LARGE SCALE GENOMIC DNA]</scope>
    <source>
        <strain evidence="2">21-0</strain>
        <strain evidence="1 4">Ug99</strain>
    </source>
</reference>
<accession>A0A5B0MDG7</accession>
<proteinExistence type="predicted"/>
<dbReference type="EMBL" id="VSWC01000003">
    <property type="protein sequence ID" value="KAA1116278.1"/>
    <property type="molecule type" value="Genomic_DNA"/>
</dbReference>
<gene>
    <name evidence="2" type="ORF">PGT21_007557</name>
    <name evidence="1" type="ORF">PGTUg99_029510</name>
</gene>
<organism evidence="1 4">
    <name type="scientific">Puccinia graminis f. sp. tritici</name>
    <dbReference type="NCBI Taxonomy" id="56615"/>
    <lineage>
        <taxon>Eukaryota</taxon>
        <taxon>Fungi</taxon>
        <taxon>Dikarya</taxon>
        <taxon>Basidiomycota</taxon>
        <taxon>Pucciniomycotina</taxon>
        <taxon>Pucciniomycetes</taxon>
        <taxon>Pucciniales</taxon>
        <taxon>Pucciniaceae</taxon>
        <taxon>Puccinia</taxon>
    </lineage>
</organism>
<evidence type="ECO:0000313" key="3">
    <source>
        <dbReference type="Proteomes" id="UP000324748"/>
    </source>
</evidence>
<dbReference type="Proteomes" id="UP000325313">
    <property type="component" value="Unassembled WGS sequence"/>
</dbReference>
<evidence type="ECO:0000313" key="1">
    <source>
        <dbReference type="EMBL" id="KAA1073994.1"/>
    </source>
</evidence>
<dbReference type="AlphaFoldDB" id="A0A5B0MDG7"/>
<name>A0A5B0MDG7_PUCGR</name>
<protein>
    <submittedName>
        <fullName evidence="1">Uncharacterized protein</fullName>
    </submittedName>
</protein>
<dbReference type="Proteomes" id="UP000324748">
    <property type="component" value="Unassembled WGS sequence"/>
</dbReference>